<dbReference type="EMBL" id="MU275841">
    <property type="protein sequence ID" value="KAI0053197.1"/>
    <property type="molecule type" value="Genomic_DNA"/>
</dbReference>
<proteinExistence type="predicted"/>
<comment type="caution">
    <text evidence="1">The sequence shown here is derived from an EMBL/GenBank/DDBJ whole genome shotgun (WGS) entry which is preliminary data.</text>
</comment>
<name>A0ACB8SAI0_9AGAM</name>
<gene>
    <name evidence="1" type="ORF">FA95DRAFT_1568838</name>
</gene>
<protein>
    <submittedName>
        <fullName evidence="1">Uncharacterized protein</fullName>
    </submittedName>
</protein>
<keyword evidence="2" id="KW-1185">Reference proteome</keyword>
<organism evidence="1 2">
    <name type="scientific">Auriscalpium vulgare</name>
    <dbReference type="NCBI Taxonomy" id="40419"/>
    <lineage>
        <taxon>Eukaryota</taxon>
        <taxon>Fungi</taxon>
        <taxon>Dikarya</taxon>
        <taxon>Basidiomycota</taxon>
        <taxon>Agaricomycotina</taxon>
        <taxon>Agaricomycetes</taxon>
        <taxon>Russulales</taxon>
        <taxon>Auriscalpiaceae</taxon>
        <taxon>Auriscalpium</taxon>
    </lineage>
</organism>
<dbReference type="Proteomes" id="UP000814033">
    <property type="component" value="Unassembled WGS sequence"/>
</dbReference>
<sequence length="418" mass="45721">MGAALSRKNAYDPTDNGLDGSGTGAIALLAMDFVGTPYSSSDSAWISIIAAAAFLSALSILFIFITSFLRPSLHLGGHTHIKALFGSLLFANLLQAIGTLFNTQWVINGGLRPGAACSAQGGIKQAGNVGSAFWSFMLSAHAFSLLFLRNKTTKRGKWLVMVLGWTLILFVVVIGPLAIQNKENGPYFGPSGYWCWITDAYPAAQTFLEYFFEWMSALFSFLLYTVILLRVRGNLVRKSSGRWSLLWVPRSESWQLSMTRDYLDSSMVRVVTVIVWFPVAYTLLIAPITIARFASYAGAHIPQGFIFFADIIYGLGGFTNLLLLLATRRLLPDLNTLPDFTTPRPRHDKDAPAPASITPFVLTAPPADAEKPLEEGSTGEKSESGVHEKDERRRSADSAVSVQSFESRESQMPLTGAK</sequence>
<evidence type="ECO:0000313" key="2">
    <source>
        <dbReference type="Proteomes" id="UP000814033"/>
    </source>
</evidence>
<reference evidence="1" key="1">
    <citation type="submission" date="2021-02" db="EMBL/GenBank/DDBJ databases">
        <authorList>
            <consortium name="DOE Joint Genome Institute"/>
            <person name="Ahrendt S."/>
            <person name="Looney B.P."/>
            <person name="Miyauchi S."/>
            <person name="Morin E."/>
            <person name="Drula E."/>
            <person name="Courty P.E."/>
            <person name="Chicoki N."/>
            <person name="Fauchery L."/>
            <person name="Kohler A."/>
            <person name="Kuo A."/>
            <person name="Labutti K."/>
            <person name="Pangilinan J."/>
            <person name="Lipzen A."/>
            <person name="Riley R."/>
            <person name="Andreopoulos W."/>
            <person name="He G."/>
            <person name="Johnson J."/>
            <person name="Barry K.W."/>
            <person name="Grigoriev I.V."/>
            <person name="Nagy L."/>
            <person name="Hibbett D."/>
            <person name="Henrissat B."/>
            <person name="Matheny P.B."/>
            <person name="Labbe J."/>
            <person name="Martin F."/>
        </authorList>
    </citation>
    <scope>NUCLEOTIDE SEQUENCE</scope>
    <source>
        <strain evidence="1">FP105234-sp</strain>
    </source>
</reference>
<accession>A0ACB8SAI0</accession>
<reference evidence="1" key="2">
    <citation type="journal article" date="2022" name="New Phytol.">
        <title>Evolutionary transition to the ectomycorrhizal habit in the genomes of a hyperdiverse lineage of mushroom-forming fungi.</title>
        <authorList>
            <person name="Looney B."/>
            <person name="Miyauchi S."/>
            <person name="Morin E."/>
            <person name="Drula E."/>
            <person name="Courty P.E."/>
            <person name="Kohler A."/>
            <person name="Kuo A."/>
            <person name="LaButti K."/>
            <person name="Pangilinan J."/>
            <person name="Lipzen A."/>
            <person name="Riley R."/>
            <person name="Andreopoulos W."/>
            <person name="He G."/>
            <person name="Johnson J."/>
            <person name="Nolan M."/>
            <person name="Tritt A."/>
            <person name="Barry K.W."/>
            <person name="Grigoriev I.V."/>
            <person name="Nagy L.G."/>
            <person name="Hibbett D."/>
            <person name="Henrissat B."/>
            <person name="Matheny P.B."/>
            <person name="Labbe J."/>
            <person name="Martin F.M."/>
        </authorList>
    </citation>
    <scope>NUCLEOTIDE SEQUENCE</scope>
    <source>
        <strain evidence="1">FP105234-sp</strain>
    </source>
</reference>
<evidence type="ECO:0000313" key="1">
    <source>
        <dbReference type="EMBL" id="KAI0053197.1"/>
    </source>
</evidence>